<proteinExistence type="predicted"/>
<dbReference type="EMBL" id="JAEAOA010001214">
    <property type="protein sequence ID" value="KAK3594982.1"/>
    <property type="molecule type" value="Genomic_DNA"/>
</dbReference>
<dbReference type="AlphaFoldDB" id="A0AAE0SMT0"/>
<comment type="caution">
    <text evidence="1">The sequence shown here is derived from an EMBL/GenBank/DDBJ whole genome shotgun (WGS) entry which is preliminary data.</text>
</comment>
<dbReference type="Proteomes" id="UP001195483">
    <property type="component" value="Unassembled WGS sequence"/>
</dbReference>
<accession>A0AAE0SMT0</accession>
<gene>
    <name evidence="1" type="ORF">CHS0354_019910</name>
</gene>
<organism evidence="1 2">
    <name type="scientific">Potamilus streckersoni</name>
    <dbReference type="NCBI Taxonomy" id="2493646"/>
    <lineage>
        <taxon>Eukaryota</taxon>
        <taxon>Metazoa</taxon>
        <taxon>Spiralia</taxon>
        <taxon>Lophotrochozoa</taxon>
        <taxon>Mollusca</taxon>
        <taxon>Bivalvia</taxon>
        <taxon>Autobranchia</taxon>
        <taxon>Heteroconchia</taxon>
        <taxon>Palaeoheterodonta</taxon>
        <taxon>Unionida</taxon>
        <taxon>Unionoidea</taxon>
        <taxon>Unionidae</taxon>
        <taxon>Ambleminae</taxon>
        <taxon>Lampsilini</taxon>
        <taxon>Potamilus</taxon>
    </lineage>
</organism>
<reference evidence="1" key="3">
    <citation type="submission" date="2023-05" db="EMBL/GenBank/DDBJ databases">
        <authorList>
            <person name="Smith C.H."/>
        </authorList>
    </citation>
    <scope>NUCLEOTIDE SEQUENCE</scope>
    <source>
        <strain evidence="1">CHS0354</strain>
        <tissue evidence="1">Mantle</tissue>
    </source>
</reference>
<evidence type="ECO:0000313" key="2">
    <source>
        <dbReference type="Proteomes" id="UP001195483"/>
    </source>
</evidence>
<keyword evidence="2" id="KW-1185">Reference proteome</keyword>
<name>A0AAE0SMT0_9BIVA</name>
<evidence type="ECO:0000313" key="1">
    <source>
        <dbReference type="EMBL" id="KAK3594982.1"/>
    </source>
</evidence>
<reference evidence="1" key="2">
    <citation type="journal article" date="2021" name="Genome Biol. Evol.">
        <title>Developing a high-quality reference genome for a parasitic bivalve with doubly uniparental inheritance (Bivalvia: Unionida).</title>
        <authorList>
            <person name="Smith C.H."/>
        </authorList>
    </citation>
    <scope>NUCLEOTIDE SEQUENCE</scope>
    <source>
        <strain evidence="1">CHS0354</strain>
        <tissue evidence="1">Mantle</tissue>
    </source>
</reference>
<protein>
    <submittedName>
        <fullName evidence="1">Uncharacterized protein</fullName>
    </submittedName>
</protein>
<sequence>MDQKLLLFIICYLFVVGTFTALSGKGFWELDPNDQFLLIINYLSYNQNLTLKLLKIGAASKVFLPVTNPDSPTFLYLLDKLAELLQNPDFLDIATIVEDEVRKVNISRIPPDHPDLLLKSVLVNTNYPMILHRILHRQPNCSTHP</sequence>
<reference evidence="1" key="1">
    <citation type="journal article" date="2021" name="Genome Biol. Evol.">
        <title>A High-Quality Reference Genome for a Parasitic Bivalve with Doubly Uniparental Inheritance (Bivalvia: Unionida).</title>
        <authorList>
            <person name="Smith C.H."/>
        </authorList>
    </citation>
    <scope>NUCLEOTIDE SEQUENCE</scope>
    <source>
        <strain evidence="1">CHS0354</strain>
    </source>
</reference>